<keyword evidence="2" id="KW-1185">Reference proteome</keyword>
<evidence type="ECO:0008006" key="3">
    <source>
        <dbReference type="Google" id="ProtNLM"/>
    </source>
</evidence>
<gene>
    <name evidence="1" type="ORF">MKQ68_14635</name>
</gene>
<organism evidence="1 2">
    <name type="scientific">Chitinophaga horti</name>
    <dbReference type="NCBI Taxonomy" id="2920382"/>
    <lineage>
        <taxon>Bacteria</taxon>
        <taxon>Pseudomonadati</taxon>
        <taxon>Bacteroidota</taxon>
        <taxon>Chitinophagia</taxon>
        <taxon>Chitinophagales</taxon>
        <taxon>Chitinophagaceae</taxon>
        <taxon>Chitinophaga</taxon>
    </lineage>
</organism>
<protein>
    <recommendedName>
        <fullName evidence="3">Peptidase family C25</fullName>
    </recommendedName>
</protein>
<proteinExistence type="predicted"/>
<accession>A0ABY6IY29</accession>
<dbReference type="EMBL" id="CP107006">
    <property type="protein sequence ID" value="UYQ91327.1"/>
    <property type="molecule type" value="Genomic_DNA"/>
</dbReference>
<evidence type="ECO:0000313" key="1">
    <source>
        <dbReference type="EMBL" id="UYQ91327.1"/>
    </source>
</evidence>
<reference evidence="1" key="1">
    <citation type="submission" date="2022-10" db="EMBL/GenBank/DDBJ databases">
        <title>Chitinophaga sp. nov., isolated from soil.</title>
        <authorList>
            <person name="Jeon C.O."/>
        </authorList>
    </citation>
    <scope>NUCLEOTIDE SEQUENCE</scope>
    <source>
        <strain evidence="1">R8</strain>
    </source>
</reference>
<dbReference type="RefSeq" id="WP_264279776.1">
    <property type="nucleotide sequence ID" value="NZ_CP107006.1"/>
</dbReference>
<evidence type="ECO:0000313" key="2">
    <source>
        <dbReference type="Proteomes" id="UP001162741"/>
    </source>
</evidence>
<name>A0ABY6IY29_9BACT</name>
<sequence>MKTEKLIVTNLAALTRKYGSKHKSILSDLKLLQASDKKRGLGTQLVFLDKAADMQKFKAKAVTDPANAKQNKDAIDALYKHFSPDYLLIVGAQDVVPFQLLNNLLYSEDDGDQKVASDLPYACEASYSVSAAKFIAPTRVVGRLPDIPGGSDPAYFHALVQDVINHQPGSDKDYKKYFSVSVSEWQKSTEESLRNMFGEHSSLFISPVKGPKWTSSQFKPKTHFINCHGSLDDPAFYGQKGKVYPEAVNATLLAKKVTPGTIVAAECCYGAQLYNPQLTEYDQPSMANTYLQHHALAFVGSSTIAYGPAEGNGLADLITQYFLVNVIKGASTGRALLEARQRFLDEMGPTLDPYELKTIAQFYLLGDPSVTVVSTPKTTATLRSIDANTRINRRDGLEAKGRMLERFITTPQQLIVKPIIKPRHETALQAQVDTLLKQRGFRQATLMTFENTPKASQTRSGAKAFAQPVKFHVYSESATHGKFKETKVLVVKEKNNAIIGYREYVSK</sequence>
<dbReference type="Proteomes" id="UP001162741">
    <property type="component" value="Chromosome"/>
</dbReference>